<dbReference type="RefSeq" id="WP_219750647.1">
    <property type="nucleotide sequence ID" value="NZ_JAHXZN010000014.1"/>
</dbReference>
<dbReference type="Gene3D" id="3.90.1150.50">
    <property type="entry name" value="Transcription-repair-coupling factor, D7 domain"/>
    <property type="match status" value="1"/>
</dbReference>
<feature type="domain" description="Helicase ATP-binding" evidence="11">
    <location>
        <begin position="557"/>
        <end position="717"/>
    </location>
</feature>
<dbReference type="Proteomes" id="UP000759103">
    <property type="component" value="Unassembled WGS sequence"/>
</dbReference>
<comment type="similarity">
    <text evidence="9">In the C-terminal section; belongs to the helicase family. RecG subfamily.</text>
</comment>
<evidence type="ECO:0000256" key="6">
    <source>
        <dbReference type="ARBA" id="ARBA00022840"/>
    </source>
</evidence>
<evidence type="ECO:0000256" key="7">
    <source>
        <dbReference type="ARBA" id="ARBA00023125"/>
    </source>
</evidence>
<dbReference type="PANTHER" id="PTHR47964:SF1">
    <property type="entry name" value="ATP-DEPENDENT DNA HELICASE HOMOLOG RECG, CHLOROPLASTIC"/>
    <property type="match status" value="1"/>
</dbReference>
<dbReference type="HAMAP" id="MF_00969">
    <property type="entry name" value="TRCF"/>
    <property type="match status" value="1"/>
</dbReference>
<organism evidence="13 14">
    <name type="scientific">Sphingomonas citri</name>
    <dbReference type="NCBI Taxonomy" id="2862499"/>
    <lineage>
        <taxon>Bacteria</taxon>
        <taxon>Pseudomonadati</taxon>
        <taxon>Pseudomonadota</taxon>
        <taxon>Alphaproteobacteria</taxon>
        <taxon>Sphingomonadales</taxon>
        <taxon>Sphingomonadaceae</taxon>
        <taxon>Sphingomonas</taxon>
    </lineage>
</organism>
<evidence type="ECO:0000313" key="14">
    <source>
        <dbReference type="Proteomes" id="UP000759103"/>
    </source>
</evidence>
<dbReference type="SMART" id="SM00982">
    <property type="entry name" value="TRCF"/>
    <property type="match status" value="1"/>
</dbReference>
<feature type="region of interest" description="Disordered" evidence="10">
    <location>
        <begin position="200"/>
        <end position="236"/>
    </location>
</feature>
<evidence type="ECO:0000256" key="8">
    <source>
        <dbReference type="ARBA" id="ARBA00023204"/>
    </source>
</evidence>
<dbReference type="Pfam" id="PF00271">
    <property type="entry name" value="Helicase_C"/>
    <property type="match status" value="1"/>
</dbReference>
<keyword evidence="3 9" id="KW-0227">DNA damage</keyword>
<dbReference type="Pfam" id="PF00270">
    <property type="entry name" value="DEAD"/>
    <property type="match status" value="1"/>
</dbReference>
<sequence length="1070" mass="114599">MTETEAAALPALTDPLPTPQLGVAESAAALAELLGERDLFVATIDEARGLSLAHALAAAMPAACVIFCPGSDALPGEKAAASPANVGQRVSALRRLRLLTKKKGKRPRLACVTTGEALARAYPPPAAFEAEPPTIRLGEALDLAQLYDELIAIGYIADERVDEPGEVALRGQVLDVFPADAPQPLRIEVAEGRVVGLRSYDPADQRTTEELDERELGRVSEPEVTASSAQKSGTTTTLLDHLPGALVVIGPAAEERRRRFLALAADTAKRSPHRTLADVVDEAGWAKALAGRDQASVDRAGDPPPRFVEHKAPLRAFAKLARAARDGGDRVALLGSERDLRFLRRRVAKALKDEIAAVGSWTDVTKAKKGALVALALPADRGFRRDGVVAVAAADLLGSRAERESLATAPADLALFETGEIRVGDVVVHEEHGIGVVFGLERLPGEDDGDAIKLGYADDGVRLVPVAEADRIWRYGADADAVTLDRLDGSSWQKRRGEIDATIAESARQLTEVAREREAREAPVLEPDAAAYERFAAGFAFTETADQARAIEAVRHDLASGRPMDRLIVGDVGYGKTEVALRAAAIVALAGRQVAVAAPTTVLARQHLESFARRFEPLGIEVAGLSRLSSAAEKKRVKAGLADGSIRVVIGTGAVAGKGVDYHDLALVVIDEEQRFGAADKEKLRALSAGHVLTLSATPIPRTLQSALVGLQQLSIIATPPARRQPIRTAVGVFDPETLRAALLRERTRGGQSFVVVPRIEDMAGIADKLARLVPELSLVQAHGKMPAAEIDEAMVRFAGGDGEVLLATNIIEAGLDVPRANTMVIWRADRFGLSQLHQLRGRVGRGTRRGHVLLVTDPEHEIAPRTLKRLRTLEAFDRLGAGFAISARDLDMRGAGDLLGDTQAGHMKLIGIDLYQQLLEGALRRARGEEVERWTPELQLEVGGRLPESWIRDEEIRVTIYARLARIDEGEALDALEEELEDRFGALPEEARTLLAVARLRVDARAAGIAAVAAGPAAIALTPRPGVEIDAAAHGLEGKERRLLLRERIDSPHDQLDRAGALLRELAGE</sequence>
<keyword evidence="4 9" id="KW-0378">Hydrolase</keyword>
<keyword evidence="5 13" id="KW-0347">Helicase</keyword>
<comment type="caution">
    <text evidence="13">The sequence shown here is derived from an EMBL/GenBank/DDBJ whole genome shotgun (WGS) entry which is preliminary data.</text>
</comment>
<dbReference type="Gene3D" id="3.40.50.300">
    <property type="entry name" value="P-loop containing nucleotide triphosphate hydrolases"/>
    <property type="match status" value="2"/>
</dbReference>
<proteinExistence type="inferred from homology"/>
<protein>
    <recommendedName>
        <fullName evidence="9">Transcription-repair-coupling factor</fullName>
        <shortName evidence="9">TRCF</shortName>
        <ecNumber evidence="9">3.6.4.-</ecNumber>
    </recommendedName>
</protein>
<dbReference type="InterPro" id="IPR014001">
    <property type="entry name" value="Helicase_ATP-bd"/>
</dbReference>
<evidence type="ECO:0000256" key="4">
    <source>
        <dbReference type="ARBA" id="ARBA00022801"/>
    </source>
</evidence>
<dbReference type="PROSITE" id="PS51194">
    <property type="entry name" value="HELICASE_CTER"/>
    <property type="match status" value="1"/>
</dbReference>
<keyword evidence="14" id="KW-1185">Reference proteome</keyword>
<keyword evidence="7 9" id="KW-0238">DNA-binding</keyword>
<dbReference type="SMART" id="SM01058">
    <property type="entry name" value="CarD_TRCF"/>
    <property type="match status" value="1"/>
</dbReference>
<evidence type="ECO:0000256" key="5">
    <source>
        <dbReference type="ARBA" id="ARBA00022806"/>
    </source>
</evidence>
<name>A0ABS7BU49_9SPHN</name>
<evidence type="ECO:0000256" key="3">
    <source>
        <dbReference type="ARBA" id="ARBA00022763"/>
    </source>
</evidence>
<keyword evidence="6 9" id="KW-0067">ATP-binding</keyword>
<accession>A0ABS7BU49</accession>
<feature type="compositionally biased region" description="Polar residues" evidence="10">
    <location>
        <begin position="225"/>
        <end position="236"/>
    </location>
</feature>
<dbReference type="InterPro" id="IPR041471">
    <property type="entry name" value="UvrB_inter"/>
</dbReference>
<dbReference type="PROSITE" id="PS51192">
    <property type="entry name" value="HELICASE_ATP_BIND_1"/>
    <property type="match status" value="1"/>
</dbReference>
<comment type="similarity">
    <text evidence="9">In the N-terminal section; belongs to the UvrB family.</text>
</comment>
<evidence type="ECO:0000259" key="12">
    <source>
        <dbReference type="PROSITE" id="PS51194"/>
    </source>
</evidence>
<dbReference type="InterPro" id="IPR036101">
    <property type="entry name" value="CarD-like/TRCF_RID_sf"/>
</dbReference>
<comment type="subcellular location">
    <subcellularLocation>
        <location evidence="9">Cytoplasm</location>
    </subcellularLocation>
</comment>
<feature type="domain" description="Helicase C-terminal" evidence="12">
    <location>
        <begin position="738"/>
        <end position="892"/>
    </location>
</feature>
<dbReference type="SUPFAM" id="SSF143517">
    <property type="entry name" value="TRCF domain-like"/>
    <property type="match status" value="1"/>
</dbReference>
<dbReference type="Pfam" id="PF02559">
    <property type="entry name" value="CarD_TRCF_RID"/>
    <property type="match status" value="1"/>
</dbReference>
<dbReference type="Gene3D" id="3.40.50.11180">
    <property type="match status" value="1"/>
</dbReference>
<evidence type="ECO:0000256" key="2">
    <source>
        <dbReference type="ARBA" id="ARBA00022741"/>
    </source>
</evidence>
<evidence type="ECO:0000256" key="10">
    <source>
        <dbReference type="SAM" id="MobiDB-lite"/>
    </source>
</evidence>
<dbReference type="Pfam" id="PF03461">
    <property type="entry name" value="TRCF"/>
    <property type="match status" value="1"/>
</dbReference>
<evidence type="ECO:0000259" key="11">
    <source>
        <dbReference type="PROSITE" id="PS51192"/>
    </source>
</evidence>
<dbReference type="SUPFAM" id="SSF141259">
    <property type="entry name" value="CarD-like"/>
    <property type="match status" value="1"/>
</dbReference>
<dbReference type="EMBL" id="JAHXZN010000014">
    <property type="protein sequence ID" value="MBW6533116.1"/>
    <property type="molecule type" value="Genomic_DNA"/>
</dbReference>
<comment type="function">
    <text evidence="9">Couples transcription and DNA repair by recognizing RNA polymerase (RNAP) stalled at DNA lesions. Mediates ATP-dependent release of RNAP and its truncated transcript from the DNA, and recruitment of nucleotide excision repair machinery to the damaged site.</text>
</comment>
<dbReference type="Gene3D" id="2.40.10.170">
    <property type="match status" value="1"/>
</dbReference>
<dbReference type="GO" id="GO:0004386">
    <property type="term" value="F:helicase activity"/>
    <property type="evidence" value="ECO:0007669"/>
    <property type="project" value="UniProtKB-KW"/>
</dbReference>
<reference evidence="13 14" key="1">
    <citation type="submission" date="2021-07" db="EMBL/GenBank/DDBJ databases">
        <title>Sphingomonas sp.</title>
        <authorList>
            <person name="Feng G."/>
            <person name="Li J."/>
            <person name="Pan M."/>
        </authorList>
    </citation>
    <scope>NUCLEOTIDE SEQUENCE [LARGE SCALE GENOMIC DNA]</scope>
    <source>
        <strain evidence="13 14">RRHST34</strain>
    </source>
</reference>
<evidence type="ECO:0000313" key="13">
    <source>
        <dbReference type="EMBL" id="MBW6533116.1"/>
    </source>
</evidence>
<dbReference type="InterPro" id="IPR027417">
    <property type="entry name" value="P-loop_NTPase"/>
</dbReference>
<keyword evidence="1 9" id="KW-0963">Cytoplasm</keyword>
<feature type="compositionally biased region" description="Basic and acidic residues" evidence="10">
    <location>
        <begin position="201"/>
        <end position="221"/>
    </location>
</feature>
<dbReference type="Pfam" id="PF17757">
    <property type="entry name" value="UvrB_inter"/>
    <property type="match status" value="1"/>
</dbReference>
<dbReference type="InterPro" id="IPR001650">
    <property type="entry name" value="Helicase_C-like"/>
</dbReference>
<dbReference type="PANTHER" id="PTHR47964">
    <property type="entry name" value="ATP-DEPENDENT DNA HELICASE HOMOLOG RECG, CHLOROPLASTIC"/>
    <property type="match status" value="1"/>
</dbReference>
<keyword evidence="2 9" id="KW-0547">Nucleotide-binding</keyword>
<dbReference type="InterPro" id="IPR047112">
    <property type="entry name" value="RecG/Mfd"/>
</dbReference>
<evidence type="ECO:0000256" key="1">
    <source>
        <dbReference type="ARBA" id="ARBA00022490"/>
    </source>
</evidence>
<gene>
    <name evidence="9" type="primary">mfd</name>
    <name evidence="13" type="ORF">KZ820_20420</name>
</gene>
<dbReference type="InterPro" id="IPR037235">
    <property type="entry name" value="TRCF-like_C_D7"/>
</dbReference>
<dbReference type="InterPro" id="IPR011545">
    <property type="entry name" value="DEAD/DEAH_box_helicase_dom"/>
</dbReference>
<dbReference type="Gene3D" id="3.30.2060.10">
    <property type="entry name" value="Penicillin-binding protein 1b domain"/>
    <property type="match status" value="1"/>
</dbReference>
<keyword evidence="8 9" id="KW-0234">DNA repair</keyword>
<dbReference type="SMART" id="SM00490">
    <property type="entry name" value="HELICc"/>
    <property type="match status" value="1"/>
</dbReference>
<dbReference type="InterPro" id="IPR005118">
    <property type="entry name" value="TRCF_C"/>
</dbReference>
<dbReference type="CDD" id="cd17991">
    <property type="entry name" value="DEXHc_TRCF"/>
    <property type="match status" value="1"/>
</dbReference>
<dbReference type="EC" id="3.6.4.-" evidence="9"/>
<dbReference type="SMART" id="SM00487">
    <property type="entry name" value="DEXDc"/>
    <property type="match status" value="1"/>
</dbReference>
<dbReference type="InterPro" id="IPR004576">
    <property type="entry name" value="Mfd"/>
</dbReference>
<dbReference type="SUPFAM" id="SSF52540">
    <property type="entry name" value="P-loop containing nucleoside triphosphate hydrolases"/>
    <property type="match status" value="3"/>
</dbReference>
<dbReference type="InterPro" id="IPR003711">
    <property type="entry name" value="CarD-like/TRCF_RID"/>
</dbReference>
<evidence type="ECO:0000256" key="9">
    <source>
        <dbReference type="HAMAP-Rule" id="MF_00969"/>
    </source>
</evidence>